<gene>
    <name evidence="2" type="ORF">RJ641_003546</name>
</gene>
<name>A0AAN8VPZ9_9MAGN</name>
<comment type="caution">
    <text evidence="2">The sequence shown here is derived from an EMBL/GenBank/DDBJ whole genome shotgun (WGS) entry which is preliminary data.</text>
</comment>
<dbReference type="PANTHER" id="PTHR15967:SF0">
    <property type="entry name" value="E2F-ASSOCIATED PHOSPHOPROTEIN"/>
    <property type="match status" value="1"/>
</dbReference>
<sequence>MDGDDKGHGSESPTNSQQTISDDDEIDYSIKPEFYDSELDEKDEQWIHNKRKGRSSDAILSCPACFTTLSLECQRHEKYVTQYRAIFVVNCKIKSDQTFRSGSQKPRKGKRCRDSSEESHPIGCESLKPVCCSVCSTEVGVIDEDEVYHFFNVIPSEP</sequence>
<dbReference type="GO" id="GO:0005634">
    <property type="term" value="C:nucleus"/>
    <property type="evidence" value="ECO:0007669"/>
    <property type="project" value="TreeGrafter"/>
</dbReference>
<organism evidence="2 3">
    <name type="scientific">Dillenia turbinata</name>
    <dbReference type="NCBI Taxonomy" id="194707"/>
    <lineage>
        <taxon>Eukaryota</taxon>
        <taxon>Viridiplantae</taxon>
        <taxon>Streptophyta</taxon>
        <taxon>Embryophyta</taxon>
        <taxon>Tracheophyta</taxon>
        <taxon>Spermatophyta</taxon>
        <taxon>Magnoliopsida</taxon>
        <taxon>eudicotyledons</taxon>
        <taxon>Gunneridae</taxon>
        <taxon>Pentapetalae</taxon>
        <taxon>Dilleniales</taxon>
        <taxon>Dilleniaceae</taxon>
        <taxon>Dillenia</taxon>
    </lineage>
</organism>
<keyword evidence="3" id="KW-1185">Reference proteome</keyword>
<reference evidence="2 3" key="1">
    <citation type="submission" date="2023-12" db="EMBL/GenBank/DDBJ databases">
        <title>A high-quality genome assembly for Dillenia turbinata (Dilleniales).</title>
        <authorList>
            <person name="Chanderbali A."/>
        </authorList>
    </citation>
    <scope>NUCLEOTIDE SEQUENCE [LARGE SCALE GENOMIC DNA]</scope>
    <source>
        <strain evidence="2">LSX21</strain>
        <tissue evidence="2">Leaf</tissue>
    </source>
</reference>
<feature type="compositionally biased region" description="Polar residues" evidence="1">
    <location>
        <begin position="11"/>
        <end position="20"/>
    </location>
</feature>
<evidence type="ECO:0000313" key="3">
    <source>
        <dbReference type="Proteomes" id="UP001370490"/>
    </source>
</evidence>
<dbReference type="InterPro" id="IPR019370">
    <property type="entry name" value="E2F-assoc_phosphoprotein"/>
</dbReference>
<evidence type="ECO:0000256" key="1">
    <source>
        <dbReference type="SAM" id="MobiDB-lite"/>
    </source>
</evidence>
<evidence type="ECO:0000313" key="2">
    <source>
        <dbReference type="EMBL" id="KAK6931753.1"/>
    </source>
</evidence>
<accession>A0AAN8VPZ9</accession>
<protein>
    <submittedName>
        <fullName evidence="2">E2F-associated phosphoprotein</fullName>
    </submittedName>
</protein>
<dbReference type="Pfam" id="PF10238">
    <property type="entry name" value="Eapp_C"/>
    <property type="match status" value="1"/>
</dbReference>
<proteinExistence type="predicted"/>
<feature type="region of interest" description="Disordered" evidence="1">
    <location>
        <begin position="1"/>
        <end position="37"/>
    </location>
</feature>
<dbReference type="PANTHER" id="PTHR15967">
    <property type="entry name" value="E2F-ASSOCIATED PHOSPHOPROTEIN"/>
    <property type="match status" value="1"/>
</dbReference>
<dbReference type="Proteomes" id="UP001370490">
    <property type="component" value="Unassembled WGS sequence"/>
</dbReference>
<dbReference type="AlphaFoldDB" id="A0AAN8VPZ9"/>
<dbReference type="EMBL" id="JBAMMX010000011">
    <property type="protein sequence ID" value="KAK6931753.1"/>
    <property type="molecule type" value="Genomic_DNA"/>
</dbReference>
<feature type="region of interest" description="Disordered" evidence="1">
    <location>
        <begin position="99"/>
        <end position="121"/>
    </location>
</feature>